<evidence type="ECO:0000259" key="18">
    <source>
        <dbReference type="SMART" id="SM00474"/>
    </source>
</evidence>
<evidence type="ECO:0000256" key="13">
    <source>
        <dbReference type="ARBA" id="ARBA00023125"/>
    </source>
</evidence>
<dbReference type="FunFam" id="1.10.150.20:FF:000003">
    <property type="entry name" value="DNA polymerase I"/>
    <property type="match status" value="1"/>
</dbReference>
<keyword evidence="13 17" id="KW-0238">DNA-binding</keyword>
<dbReference type="Gene3D" id="3.30.70.370">
    <property type="match status" value="1"/>
</dbReference>
<evidence type="ECO:0000256" key="3">
    <source>
        <dbReference type="ARBA" id="ARBA00012417"/>
    </source>
</evidence>
<reference evidence="21 22" key="1">
    <citation type="submission" date="2020-02" db="EMBL/GenBank/DDBJ databases">
        <title>Genome sequences of Thiorhodococcus mannitoliphagus and Thiorhodococcus minor, purple sulfur photosynthetic bacteria in the gammaproteobacterial family, Chromatiaceae.</title>
        <authorList>
            <person name="Aviles F.A."/>
            <person name="Meyer T.E."/>
            <person name="Kyndt J.A."/>
        </authorList>
    </citation>
    <scope>NUCLEOTIDE SEQUENCE [LARGE SCALE GENOMIC DNA]</scope>
    <source>
        <strain evidence="21 22">DSM 11518</strain>
    </source>
</reference>
<evidence type="ECO:0000256" key="12">
    <source>
        <dbReference type="ARBA" id="ARBA00022932"/>
    </source>
</evidence>
<dbReference type="GO" id="GO:0006261">
    <property type="term" value="P:DNA-templated DNA replication"/>
    <property type="evidence" value="ECO:0007669"/>
    <property type="project" value="UniProtKB-UniRule"/>
</dbReference>
<dbReference type="NCBIfam" id="NF004397">
    <property type="entry name" value="PRK05755.1"/>
    <property type="match status" value="1"/>
</dbReference>
<feature type="domain" description="3'-5' exonuclease" evidence="18">
    <location>
        <begin position="305"/>
        <end position="492"/>
    </location>
</feature>
<dbReference type="FunFam" id="3.30.420.10:FF:000026">
    <property type="entry name" value="DNA polymerase I"/>
    <property type="match status" value="1"/>
</dbReference>
<sequence>MAKQYPLILVDASGYLFRAYHALPKLTNSKGEPTGALVGVLNMLRKLIEEHRPEYIGVVFDASGKSFRNDLYADYKANRPEMPDDLRQQIQPLQDIIKAMGLPLLVVPEVEADDVIGTLATQAAEQGMATLISTGDKDMAQLVDAHVTLVNTMSDTLLDPVGVKEKFGVPPERIVDYLSLMGDSVDNIPGVPKCGPKTAAKWIHEHGDLDGVIANAESIKGKVGENLRAMLDQLPLSRALTTIKRDVALDLTPTDLKPASADVETLRTWYQRIESRRLLGTLEGGTAEGSAPGGTDAAAPAQTAYDLVLTQDAFDLWVARIEAAELFAFDTETTDLDYMRAELVGLSFAIEPGAAAYVPVAHSYPGAPDQLDRDQVLARLKPLLEDPDKAKVGQNLKYDMSVLARYGIAMRGVDHDTMLESYVLDSTATRHDMDSLAKRYLDHDTVHFEDIAGKGVKQLTFDQIALDQAGHYAAEDADVTLRLHRHLWPKLEATPSLAGLYQGIEIPLVGILSRMERTGVRIDSDQLAQQSQELAERILELETQAYVVAGRRFNMGSPKQIGAIFFEELGLPVIAKTPKGAPSTSEDVLEQLAAQGHDLPEIILKYRGLSKLKSTYTDKLRQMINPETGRVHTSYHQAVAATGRLSSSDPNLQNIPIRTEEGRRIRRAFVAEPGYRVVAADYSQIELRIMAHLSGDQRLLDAFASGQDIHRATAAEILGLPPEEVSSEQRRSAKAINFGLIYGMSAFGLARQLGIARGEAQEYVDRYFHRYPGVKDFMERTRAQAHDDKYVETLFGRRLYLADINHSNQGRRAAAERTAINAPMQGTAADIIKRAMIAVDQWLQSENPPVRMIMQVHDELVFEVAEDALEDASARIRNAMEGAAELAVPLLVDIGVGENWDAAH</sequence>
<dbReference type="Pfam" id="PF01367">
    <property type="entry name" value="5_3_exonuc"/>
    <property type="match status" value="1"/>
</dbReference>
<dbReference type="InterPro" id="IPR002298">
    <property type="entry name" value="DNA_polymerase_A"/>
</dbReference>
<evidence type="ECO:0000256" key="16">
    <source>
        <dbReference type="NCBIfam" id="TIGR00593"/>
    </source>
</evidence>
<accession>A0A6M0K5G1</accession>
<dbReference type="SUPFAM" id="SSF56672">
    <property type="entry name" value="DNA/RNA polymerases"/>
    <property type="match status" value="1"/>
</dbReference>
<dbReference type="InterPro" id="IPR012337">
    <property type="entry name" value="RNaseH-like_sf"/>
</dbReference>
<dbReference type="CDD" id="cd08637">
    <property type="entry name" value="DNA_pol_A_pol_I_C"/>
    <property type="match status" value="1"/>
</dbReference>
<dbReference type="GO" id="GO:0006302">
    <property type="term" value="P:double-strand break repair"/>
    <property type="evidence" value="ECO:0007669"/>
    <property type="project" value="TreeGrafter"/>
</dbReference>
<dbReference type="SMART" id="SM00482">
    <property type="entry name" value="POLAc"/>
    <property type="match status" value="1"/>
</dbReference>
<evidence type="ECO:0000256" key="10">
    <source>
        <dbReference type="ARBA" id="ARBA00022801"/>
    </source>
</evidence>
<keyword evidence="7 17" id="KW-0235">DNA replication</keyword>
<gene>
    <name evidence="17 21" type="primary">polA</name>
    <name evidence="21" type="ORF">G3446_22840</name>
</gene>
<dbReference type="EC" id="2.7.7.7" evidence="3 16"/>
<comment type="caution">
    <text evidence="21">The sequence shown here is derived from an EMBL/GenBank/DDBJ whole genome shotgun (WGS) entry which is preliminary data.</text>
</comment>
<dbReference type="Proteomes" id="UP000483379">
    <property type="component" value="Unassembled WGS sequence"/>
</dbReference>
<dbReference type="FunFam" id="3.40.50.1010:FF:000001">
    <property type="entry name" value="DNA polymerase I"/>
    <property type="match status" value="1"/>
</dbReference>
<proteinExistence type="inferred from homology"/>
<dbReference type="InterPro" id="IPR001098">
    <property type="entry name" value="DNA-dir_DNA_pol_A_palm_dom"/>
</dbReference>
<protein>
    <recommendedName>
        <fullName evidence="4 16">DNA polymerase I</fullName>
        <ecNumber evidence="3 16">2.7.7.7</ecNumber>
    </recommendedName>
</protein>
<dbReference type="GO" id="GO:0008409">
    <property type="term" value="F:5'-3' exonuclease activity"/>
    <property type="evidence" value="ECO:0007669"/>
    <property type="project" value="UniProtKB-UniRule"/>
</dbReference>
<dbReference type="NCBIfam" id="TIGR00593">
    <property type="entry name" value="pola"/>
    <property type="match status" value="1"/>
</dbReference>
<comment type="similarity">
    <text evidence="1 17">Belongs to the DNA polymerase type-A family.</text>
</comment>
<dbReference type="SMART" id="SM00475">
    <property type="entry name" value="53EXOc"/>
    <property type="match status" value="1"/>
</dbReference>
<keyword evidence="9 17" id="KW-0227">DNA damage</keyword>
<dbReference type="PANTHER" id="PTHR10133">
    <property type="entry name" value="DNA POLYMERASE I"/>
    <property type="match status" value="1"/>
</dbReference>
<dbReference type="SMART" id="SM00474">
    <property type="entry name" value="35EXOc"/>
    <property type="match status" value="1"/>
</dbReference>
<dbReference type="SUPFAM" id="SSF53098">
    <property type="entry name" value="Ribonuclease H-like"/>
    <property type="match status" value="1"/>
</dbReference>
<dbReference type="InterPro" id="IPR036279">
    <property type="entry name" value="5-3_exonuclease_C_sf"/>
</dbReference>
<dbReference type="PRINTS" id="PR00868">
    <property type="entry name" value="DNAPOLI"/>
</dbReference>
<keyword evidence="5 17" id="KW-0808">Transferase</keyword>
<evidence type="ECO:0000256" key="9">
    <source>
        <dbReference type="ARBA" id="ARBA00022763"/>
    </source>
</evidence>
<dbReference type="InterPro" id="IPR002562">
    <property type="entry name" value="3'-5'_exonuclease_dom"/>
</dbReference>
<feature type="domain" description="5'-3' exonuclease" evidence="19">
    <location>
        <begin position="2"/>
        <end position="259"/>
    </location>
</feature>
<evidence type="ECO:0000259" key="20">
    <source>
        <dbReference type="SMART" id="SM00482"/>
    </source>
</evidence>
<dbReference type="GO" id="GO:0003677">
    <property type="term" value="F:DNA binding"/>
    <property type="evidence" value="ECO:0007669"/>
    <property type="project" value="UniProtKB-UniRule"/>
</dbReference>
<dbReference type="PROSITE" id="PS00447">
    <property type="entry name" value="DNA_POLYMERASE_A"/>
    <property type="match status" value="1"/>
</dbReference>
<keyword evidence="14 17" id="KW-0234">DNA repair</keyword>
<dbReference type="SMART" id="SM00279">
    <property type="entry name" value="HhH2"/>
    <property type="match status" value="1"/>
</dbReference>
<evidence type="ECO:0000259" key="19">
    <source>
        <dbReference type="SMART" id="SM00475"/>
    </source>
</evidence>
<dbReference type="Gene3D" id="3.30.420.10">
    <property type="entry name" value="Ribonuclease H-like superfamily/Ribonuclease H"/>
    <property type="match status" value="1"/>
</dbReference>
<evidence type="ECO:0000256" key="7">
    <source>
        <dbReference type="ARBA" id="ARBA00022705"/>
    </source>
</evidence>
<keyword evidence="10 17" id="KW-0378">Hydrolase</keyword>
<dbReference type="EMBL" id="JAAIJQ010000103">
    <property type="protein sequence ID" value="NEV64669.1"/>
    <property type="molecule type" value="Genomic_DNA"/>
</dbReference>
<evidence type="ECO:0000313" key="22">
    <source>
        <dbReference type="Proteomes" id="UP000483379"/>
    </source>
</evidence>
<dbReference type="InterPro" id="IPR036397">
    <property type="entry name" value="RNaseH_sf"/>
</dbReference>
<organism evidence="21 22">
    <name type="scientific">Thiorhodococcus minor</name>
    <dbReference type="NCBI Taxonomy" id="57489"/>
    <lineage>
        <taxon>Bacteria</taxon>
        <taxon>Pseudomonadati</taxon>
        <taxon>Pseudomonadota</taxon>
        <taxon>Gammaproteobacteria</taxon>
        <taxon>Chromatiales</taxon>
        <taxon>Chromatiaceae</taxon>
        <taxon>Thiorhodococcus</taxon>
    </lineage>
</organism>
<dbReference type="InterPro" id="IPR020045">
    <property type="entry name" value="DNA_polI_H3TH"/>
</dbReference>
<dbReference type="SUPFAM" id="SSF47807">
    <property type="entry name" value="5' to 3' exonuclease, C-terminal subdomain"/>
    <property type="match status" value="1"/>
</dbReference>
<dbReference type="AlphaFoldDB" id="A0A6M0K5G1"/>
<dbReference type="Pfam" id="PF00476">
    <property type="entry name" value="DNA_pol_A"/>
    <property type="match status" value="1"/>
</dbReference>
<dbReference type="CDD" id="cd09859">
    <property type="entry name" value="PIN_53EXO"/>
    <property type="match status" value="1"/>
</dbReference>
<keyword evidence="11 17" id="KW-0269">Exonuclease</keyword>
<dbReference type="GO" id="GO:0003887">
    <property type="term" value="F:DNA-directed DNA polymerase activity"/>
    <property type="evidence" value="ECO:0007669"/>
    <property type="project" value="UniProtKB-UniRule"/>
</dbReference>
<dbReference type="InterPro" id="IPR019760">
    <property type="entry name" value="DNA-dir_DNA_pol_A_CS"/>
</dbReference>
<evidence type="ECO:0000313" key="21">
    <source>
        <dbReference type="EMBL" id="NEV64669.1"/>
    </source>
</evidence>
<keyword evidence="12 17" id="KW-0239">DNA-directed DNA polymerase</keyword>
<evidence type="ECO:0000256" key="14">
    <source>
        <dbReference type="ARBA" id="ARBA00023204"/>
    </source>
</evidence>
<evidence type="ECO:0000256" key="1">
    <source>
        <dbReference type="ARBA" id="ARBA00007705"/>
    </source>
</evidence>
<dbReference type="Pfam" id="PF01612">
    <property type="entry name" value="DNA_pol_A_exo1"/>
    <property type="match status" value="1"/>
</dbReference>
<dbReference type="CDD" id="cd06139">
    <property type="entry name" value="DNA_polA_I_Ecoli_like_exo"/>
    <property type="match status" value="1"/>
</dbReference>
<dbReference type="Gene3D" id="1.20.1060.10">
    <property type="entry name" value="Taq DNA Polymerase, Chain T, domain 4"/>
    <property type="match status" value="1"/>
</dbReference>
<comment type="catalytic activity">
    <reaction evidence="15 17">
        <text>DNA(n) + a 2'-deoxyribonucleoside 5'-triphosphate = DNA(n+1) + diphosphate</text>
        <dbReference type="Rhea" id="RHEA:22508"/>
        <dbReference type="Rhea" id="RHEA-COMP:17339"/>
        <dbReference type="Rhea" id="RHEA-COMP:17340"/>
        <dbReference type="ChEBI" id="CHEBI:33019"/>
        <dbReference type="ChEBI" id="CHEBI:61560"/>
        <dbReference type="ChEBI" id="CHEBI:173112"/>
        <dbReference type="EC" id="2.7.7.7"/>
    </reaction>
</comment>
<feature type="domain" description="DNA-directed DNA polymerase family A palm" evidence="20">
    <location>
        <begin position="662"/>
        <end position="868"/>
    </location>
</feature>
<dbReference type="InterPro" id="IPR029060">
    <property type="entry name" value="PIN-like_dom_sf"/>
</dbReference>
<evidence type="ECO:0000256" key="11">
    <source>
        <dbReference type="ARBA" id="ARBA00022839"/>
    </source>
</evidence>
<comment type="function">
    <text evidence="17">In addition to polymerase activity, this DNA polymerase exhibits 3'-5' and 5'-3' exonuclease activity.</text>
</comment>
<dbReference type="Gene3D" id="1.10.150.20">
    <property type="entry name" value="5' to 3' exonuclease, C-terminal subdomain"/>
    <property type="match status" value="2"/>
</dbReference>
<dbReference type="InterPro" id="IPR020046">
    <property type="entry name" value="5-3_exonucl_a-hlix_arch_N"/>
</dbReference>
<dbReference type="SUPFAM" id="SSF88723">
    <property type="entry name" value="PIN domain-like"/>
    <property type="match status" value="1"/>
</dbReference>
<dbReference type="CDD" id="cd09898">
    <property type="entry name" value="H3TH_53EXO"/>
    <property type="match status" value="1"/>
</dbReference>
<dbReference type="FunFam" id="1.10.150.20:FF:000002">
    <property type="entry name" value="DNA polymerase I"/>
    <property type="match status" value="1"/>
</dbReference>
<dbReference type="Pfam" id="PF02739">
    <property type="entry name" value="5_3_exonuc_N"/>
    <property type="match status" value="1"/>
</dbReference>
<keyword evidence="6 17" id="KW-0548">Nucleotidyltransferase</keyword>
<dbReference type="InterPro" id="IPR018320">
    <property type="entry name" value="DNA_polymerase_1"/>
</dbReference>
<dbReference type="GO" id="GO:0008408">
    <property type="term" value="F:3'-5' exonuclease activity"/>
    <property type="evidence" value="ECO:0007669"/>
    <property type="project" value="UniProtKB-UniRule"/>
</dbReference>
<dbReference type="Gene3D" id="3.40.50.1010">
    <property type="entry name" value="5'-nuclease"/>
    <property type="match status" value="1"/>
</dbReference>
<dbReference type="InterPro" id="IPR008918">
    <property type="entry name" value="HhH2"/>
</dbReference>
<evidence type="ECO:0000256" key="6">
    <source>
        <dbReference type="ARBA" id="ARBA00022695"/>
    </source>
</evidence>
<evidence type="ECO:0000256" key="5">
    <source>
        <dbReference type="ARBA" id="ARBA00022679"/>
    </source>
</evidence>
<dbReference type="RefSeq" id="WP_164455631.1">
    <property type="nucleotide sequence ID" value="NZ_JAAIJQ010000103.1"/>
</dbReference>
<evidence type="ECO:0000256" key="8">
    <source>
        <dbReference type="ARBA" id="ARBA00022722"/>
    </source>
</evidence>
<keyword evidence="8" id="KW-0540">Nuclease</keyword>
<evidence type="ECO:0000256" key="4">
    <source>
        <dbReference type="ARBA" id="ARBA00020311"/>
    </source>
</evidence>
<evidence type="ECO:0000256" key="2">
    <source>
        <dbReference type="ARBA" id="ARBA00011541"/>
    </source>
</evidence>
<dbReference type="InterPro" id="IPR043502">
    <property type="entry name" value="DNA/RNA_pol_sf"/>
</dbReference>
<evidence type="ECO:0000256" key="17">
    <source>
        <dbReference type="RuleBase" id="RU004460"/>
    </source>
</evidence>
<evidence type="ECO:0000256" key="15">
    <source>
        <dbReference type="ARBA" id="ARBA00049244"/>
    </source>
</evidence>
<name>A0A6M0K5G1_9GAMM</name>
<dbReference type="InterPro" id="IPR002421">
    <property type="entry name" value="5-3_exonuclease"/>
</dbReference>
<keyword evidence="22" id="KW-1185">Reference proteome</keyword>
<comment type="subunit">
    <text evidence="2">Single-chain monomer with multiple functions.</text>
</comment>
<dbReference type="PANTHER" id="PTHR10133:SF27">
    <property type="entry name" value="DNA POLYMERASE NU"/>
    <property type="match status" value="1"/>
</dbReference>
<dbReference type="FunFam" id="1.20.1060.10:FF:000001">
    <property type="entry name" value="DNA polymerase I"/>
    <property type="match status" value="1"/>
</dbReference>